<gene>
    <name evidence="2" type="ORF">Ddye_023999</name>
</gene>
<feature type="compositionally biased region" description="Basic residues" evidence="1">
    <location>
        <begin position="39"/>
        <end position="50"/>
    </location>
</feature>
<evidence type="ECO:0000256" key="1">
    <source>
        <dbReference type="SAM" id="MobiDB-lite"/>
    </source>
</evidence>
<sequence length="122" mass="13938">MYNIYEDNVDATNCLDSEEANHSEEVECSKGKEKTLQPSRKKFKKGKKNNKSTTSKLSKQVDELCESVKNRNSYIRTDPPGCSVQEVVEKLSTLPECESMSPLFKLELACSQRKKIERFVLL</sequence>
<keyword evidence="3" id="KW-1185">Reference proteome</keyword>
<dbReference type="Proteomes" id="UP001280121">
    <property type="component" value="Unassembled WGS sequence"/>
</dbReference>
<evidence type="ECO:0000313" key="2">
    <source>
        <dbReference type="EMBL" id="KAK2642236.1"/>
    </source>
</evidence>
<name>A0AAD9TU43_9ROSI</name>
<evidence type="ECO:0000313" key="3">
    <source>
        <dbReference type="Proteomes" id="UP001280121"/>
    </source>
</evidence>
<accession>A0AAD9TU43</accession>
<protein>
    <submittedName>
        <fullName evidence="2">Uncharacterized protein</fullName>
    </submittedName>
</protein>
<reference evidence="2" key="1">
    <citation type="journal article" date="2023" name="Plant J.">
        <title>Genome sequences and population genomics provide insights into the demographic history, inbreeding, and mutation load of two 'living fossil' tree species of Dipteronia.</title>
        <authorList>
            <person name="Feng Y."/>
            <person name="Comes H.P."/>
            <person name="Chen J."/>
            <person name="Zhu S."/>
            <person name="Lu R."/>
            <person name="Zhang X."/>
            <person name="Li P."/>
            <person name="Qiu J."/>
            <person name="Olsen K.M."/>
            <person name="Qiu Y."/>
        </authorList>
    </citation>
    <scope>NUCLEOTIDE SEQUENCE</scope>
    <source>
        <strain evidence="2">KIB01</strain>
    </source>
</reference>
<feature type="region of interest" description="Disordered" evidence="1">
    <location>
        <begin position="19"/>
        <end position="57"/>
    </location>
</feature>
<comment type="caution">
    <text evidence="2">The sequence shown here is derived from an EMBL/GenBank/DDBJ whole genome shotgun (WGS) entry which is preliminary data.</text>
</comment>
<proteinExistence type="predicted"/>
<dbReference type="EMBL" id="JANJYI010000007">
    <property type="protein sequence ID" value="KAK2642236.1"/>
    <property type="molecule type" value="Genomic_DNA"/>
</dbReference>
<feature type="compositionally biased region" description="Basic and acidic residues" evidence="1">
    <location>
        <begin position="19"/>
        <end position="35"/>
    </location>
</feature>
<dbReference type="AlphaFoldDB" id="A0AAD9TU43"/>
<organism evidence="2 3">
    <name type="scientific">Dipteronia dyeriana</name>
    <dbReference type="NCBI Taxonomy" id="168575"/>
    <lineage>
        <taxon>Eukaryota</taxon>
        <taxon>Viridiplantae</taxon>
        <taxon>Streptophyta</taxon>
        <taxon>Embryophyta</taxon>
        <taxon>Tracheophyta</taxon>
        <taxon>Spermatophyta</taxon>
        <taxon>Magnoliopsida</taxon>
        <taxon>eudicotyledons</taxon>
        <taxon>Gunneridae</taxon>
        <taxon>Pentapetalae</taxon>
        <taxon>rosids</taxon>
        <taxon>malvids</taxon>
        <taxon>Sapindales</taxon>
        <taxon>Sapindaceae</taxon>
        <taxon>Hippocastanoideae</taxon>
        <taxon>Acereae</taxon>
        <taxon>Dipteronia</taxon>
    </lineage>
</organism>